<dbReference type="GO" id="GO:0005789">
    <property type="term" value="C:endoplasmic reticulum membrane"/>
    <property type="evidence" value="ECO:0007669"/>
    <property type="project" value="TreeGrafter"/>
</dbReference>
<evidence type="ECO:0000256" key="7">
    <source>
        <dbReference type="SAM" id="Phobius"/>
    </source>
</evidence>
<evidence type="ECO:0000256" key="3">
    <source>
        <dbReference type="ARBA" id="ARBA00022989"/>
    </source>
</evidence>
<evidence type="ECO:0000256" key="6">
    <source>
        <dbReference type="SAM" id="MobiDB-lite"/>
    </source>
</evidence>
<sequence>MVLIIRNNRIQSRRHSRINLLSKTVYKSKQNSKDNSETESEDKKSIIMSRVTSVVNTFFLYSLAMFTLPFIAFFTAQHIMNTKFHADIFVTNCVSVVSAVIVVNLIIGVYAYKALHEQDEESKGSSDTSDPVSDSTDKKTD</sequence>
<organism evidence="8 9">
    <name type="scientific">Trichogramma brassicae</name>
    <dbReference type="NCBI Taxonomy" id="86971"/>
    <lineage>
        <taxon>Eukaryota</taxon>
        <taxon>Metazoa</taxon>
        <taxon>Ecdysozoa</taxon>
        <taxon>Arthropoda</taxon>
        <taxon>Hexapoda</taxon>
        <taxon>Insecta</taxon>
        <taxon>Pterygota</taxon>
        <taxon>Neoptera</taxon>
        <taxon>Endopterygota</taxon>
        <taxon>Hymenoptera</taxon>
        <taxon>Apocrita</taxon>
        <taxon>Proctotrupomorpha</taxon>
        <taxon>Chalcidoidea</taxon>
        <taxon>Trichogrammatidae</taxon>
        <taxon>Trichogramma</taxon>
    </lineage>
</organism>
<dbReference type="AlphaFoldDB" id="A0A6H5J1D2"/>
<dbReference type="GO" id="GO:0070072">
    <property type="term" value="P:vacuolar proton-transporting V-type ATPase complex assembly"/>
    <property type="evidence" value="ECO:0007669"/>
    <property type="project" value="InterPro"/>
</dbReference>
<feature type="compositionally biased region" description="Low complexity" evidence="6">
    <location>
        <begin position="125"/>
        <end position="134"/>
    </location>
</feature>
<keyword evidence="3 7" id="KW-1133">Transmembrane helix</keyword>
<evidence type="ECO:0000313" key="9">
    <source>
        <dbReference type="Proteomes" id="UP000479190"/>
    </source>
</evidence>
<dbReference type="PANTHER" id="PTHR31792:SF3">
    <property type="entry name" value="VACUOLAR ATPASE ASSEMBLY INTEGRAL MEMBRANE PROTEIN VMA21"/>
    <property type="match status" value="1"/>
</dbReference>
<dbReference type="GO" id="GO:0031410">
    <property type="term" value="C:cytoplasmic vesicle"/>
    <property type="evidence" value="ECO:0007669"/>
    <property type="project" value="UniProtKB-KW"/>
</dbReference>
<name>A0A6H5J1D2_9HYME</name>
<keyword evidence="2" id="KW-0256">Endoplasmic reticulum</keyword>
<evidence type="ECO:0008006" key="10">
    <source>
        <dbReference type="Google" id="ProtNLM"/>
    </source>
</evidence>
<proteinExistence type="predicted"/>
<evidence type="ECO:0000256" key="2">
    <source>
        <dbReference type="ARBA" id="ARBA00022824"/>
    </source>
</evidence>
<dbReference type="Pfam" id="PF09446">
    <property type="entry name" value="VMA21"/>
    <property type="match status" value="1"/>
</dbReference>
<dbReference type="EMBL" id="CADCXV010001316">
    <property type="protein sequence ID" value="CAB0043395.1"/>
    <property type="molecule type" value="Genomic_DNA"/>
</dbReference>
<dbReference type="InterPro" id="IPR019013">
    <property type="entry name" value="Vma21"/>
</dbReference>
<keyword evidence="1 7" id="KW-0812">Transmembrane</keyword>
<evidence type="ECO:0000256" key="1">
    <source>
        <dbReference type="ARBA" id="ARBA00022692"/>
    </source>
</evidence>
<feature type="transmembrane region" description="Helical" evidence="7">
    <location>
        <begin position="88"/>
        <end position="112"/>
    </location>
</feature>
<keyword evidence="4 7" id="KW-0472">Membrane</keyword>
<feature type="transmembrane region" description="Helical" evidence="7">
    <location>
        <begin position="58"/>
        <end position="76"/>
    </location>
</feature>
<feature type="region of interest" description="Disordered" evidence="6">
    <location>
        <begin position="118"/>
        <end position="141"/>
    </location>
</feature>
<dbReference type="OrthoDB" id="435282at2759"/>
<keyword evidence="5" id="KW-0968">Cytoplasmic vesicle</keyword>
<evidence type="ECO:0000256" key="5">
    <source>
        <dbReference type="ARBA" id="ARBA00023329"/>
    </source>
</evidence>
<protein>
    <recommendedName>
        <fullName evidence="10">Vacuolar ATPase assembly integral membrane protein VMA21 homolog</fullName>
    </recommendedName>
</protein>
<evidence type="ECO:0000313" key="8">
    <source>
        <dbReference type="EMBL" id="CAB0043395.1"/>
    </source>
</evidence>
<dbReference type="Proteomes" id="UP000479190">
    <property type="component" value="Unassembled WGS sequence"/>
</dbReference>
<gene>
    <name evidence="8" type="ORF">TBRA_LOCUS14983</name>
</gene>
<reference evidence="8 9" key="1">
    <citation type="submission" date="2020-02" db="EMBL/GenBank/DDBJ databases">
        <authorList>
            <person name="Ferguson B K."/>
        </authorList>
    </citation>
    <scope>NUCLEOTIDE SEQUENCE [LARGE SCALE GENOMIC DNA]</scope>
</reference>
<keyword evidence="9" id="KW-1185">Reference proteome</keyword>
<evidence type="ECO:0000256" key="4">
    <source>
        <dbReference type="ARBA" id="ARBA00023136"/>
    </source>
</evidence>
<accession>A0A6H5J1D2</accession>
<dbReference type="PANTHER" id="PTHR31792">
    <property type="entry name" value="VACUOLAR ATPASE ASSEMBLY INTEGRAL MEMBRANE PROTEIN VMA21"/>
    <property type="match status" value="1"/>
</dbReference>